<keyword evidence="2" id="KW-0472">Membrane</keyword>
<keyword evidence="4" id="KW-1185">Reference proteome</keyword>
<dbReference type="EMBL" id="FCNX02000006">
    <property type="protein sequence ID" value="SAK68251.1"/>
    <property type="molecule type" value="Genomic_DNA"/>
</dbReference>
<dbReference type="AlphaFoldDB" id="A0A158BDW2"/>
<gene>
    <name evidence="3" type="ORF">AWB77_02709</name>
</gene>
<feature type="transmembrane region" description="Helical" evidence="2">
    <location>
        <begin position="257"/>
        <end position="280"/>
    </location>
</feature>
<dbReference type="Proteomes" id="UP000054903">
    <property type="component" value="Unassembled WGS sequence"/>
</dbReference>
<accession>A0A158BDW2</accession>
<sequence length="340" mass="36154">MRQCGLSKIIAEAPVCLVRRPCKPPHFEPMPDSAVKREPAATSRRRRTTQAHDPQPAPASADTEKKLARAARSAQRLAQLSEGARSGETLDLFAEDAERAQLQAMNTDIRQGTFEGFELPDVFLAAVQSNGESAVAKRATRESAASAAPEQGVFQDELPHVDVPQPGENDPAAKTCALAAVVTRSAGISACATPGSAVQPTSASASASTFAMNRSEAAPELDRVRATAFADTVDALYAVISEQRTSAAAHARRMKTMLTIIVCVMLLTVATGIAQTAVLLRMSRDSKLQQDRTEQLMLNQQATLASLFDPDSAPDDSVVMQPVVSASKNDAHHRVSASAR</sequence>
<reference evidence="3" key="1">
    <citation type="submission" date="2016-01" db="EMBL/GenBank/DDBJ databases">
        <authorList>
            <person name="Peeters C."/>
        </authorList>
    </citation>
    <scope>NUCLEOTIDE SEQUENCE</scope>
    <source>
        <strain evidence="3">LMG 29320</strain>
    </source>
</reference>
<protein>
    <recommendedName>
        <fullName evidence="5">Cell wall surface anchor family protein</fullName>
    </recommendedName>
</protein>
<evidence type="ECO:0000313" key="4">
    <source>
        <dbReference type="Proteomes" id="UP000054903"/>
    </source>
</evidence>
<comment type="caution">
    <text evidence="3">The sequence shown here is derived from an EMBL/GenBank/DDBJ whole genome shotgun (WGS) entry which is preliminary data.</text>
</comment>
<proteinExistence type="predicted"/>
<feature type="region of interest" description="Disordered" evidence="1">
    <location>
        <begin position="21"/>
        <end position="83"/>
    </location>
</feature>
<evidence type="ECO:0000256" key="2">
    <source>
        <dbReference type="SAM" id="Phobius"/>
    </source>
</evidence>
<keyword evidence="2" id="KW-1133">Transmembrane helix</keyword>
<evidence type="ECO:0000313" key="3">
    <source>
        <dbReference type="EMBL" id="SAK68251.1"/>
    </source>
</evidence>
<evidence type="ECO:0000256" key="1">
    <source>
        <dbReference type="SAM" id="MobiDB-lite"/>
    </source>
</evidence>
<dbReference type="STRING" id="1777138.AWB77_02709"/>
<organism evidence="3 4">
    <name type="scientific">Caballeronia fortuita</name>
    <dbReference type="NCBI Taxonomy" id="1777138"/>
    <lineage>
        <taxon>Bacteria</taxon>
        <taxon>Pseudomonadati</taxon>
        <taxon>Pseudomonadota</taxon>
        <taxon>Betaproteobacteria</taxon>
        <taxon>Burkholderiales</taxon>
        <taxon>Burkholderiaceae</taxon>
        <taxon>Caballeronia</taxon>
    </lineage>
</organism>
<evidence type="ECO:0008006" key="5">
    <source>
        <dbReference type="Google" id="ProtNLM"/>
    </source>
</evidence>
<keyword evidence="2" id="KW-0812">Transmembrane</keyword>
<feature type="compositionally biased region" description="Low complexity" evidence="1">
    <location>
        <begin position="70"/>
        <end position="81"/>
    </location>
</feature>
<name>A0A158BDW2_9BURK</name>